<protein>
    <recommendedName>
        <fullName evidence="5">LVIVD repeat-containing protein</fullName>
    </recommendedName>
</protein>
<keyword evidence="4" id="KW-1185">Reference proteome</keyword>
<keyword evidence="2" id="KW-0732">Signal</keyword>
<dbReference type="InterPro" id="IPR013211">
    <property type="entry name" value="LVIVD"/>
</dbReference>
<evidence type="ECO:0000313" key="3">
    <source>
        <dbReference type="EMBL" id="WUV44282.1"/>
    </source>
</evidence>
<dbReference type="InterPro" id="IPR011048">
    <property type="entry name" value="Haem_d1_sf"/>
</dbReference>
<accession>A0ABZ1YM17</accession>
<gene>
    <name evidence="3" type="ORF">OG563_34675</name>
</gene>
<feature type="signal peptide" evidence="2">
    <location>
        <begin position="1"/>
        <end position="28"/>
    </location>
</feature>
<proteinExistence type="predicted"/>
<dbReference type="Pfam" id="PF08309">
    <property type="entry name" value="LVIVD"/>
    <property type="match status" value="2"/>
</dbReference>
<reference evidence="3" key="1">
    <citation type="submission" date="2022-10" db="EMBL/GenBank/DDBJ databases">
        <title>The complete genomes of actinobacterial strains from the NBC collection.</title>
        <authorList>
            <person name="Joergensen T.S."/>
            <person name="Alvarez Arevalo M."/>
            <person name="Sterndorff E.B."/>
            <person name="Faurdal D."/>
            <person name="Vuksanovic O."/>
            <person name="Mourched A.-S."/>
            <person name="Charusanti P."/>
            <person name="Shaw S."/>
            <person name="Blin K."/>
            <person name="Weber T."/>
        </authorList>
    </citation>
    <scope>NUCLEOTIDE SEQUENCE</scope>
    <source>
        <strain evidence="3">NBC_01482</strain>
    </source>
</reference>
<evidence type="ECO:0000256" key="2">
    <source>
        <dbReference type="SAM" id="SignalP"/>
    </source>
</evidence>
<evidence type="ECO:0008006" key="5">
    <source>
        <dbReference type="Google" id="ProtNLM"/>
    </source>
</evidence>
<evidence type="ECO:0000313" key="4">
    <source>
        <dbReference type="Proteomes" id="UP001432062"/>
    </source>
</evidence>
<dbReference type="InterPro" id="IPR015943">
    <property type="entry name" value="WD40/YVTN_repeat-like_dom_sf"/>
</dbReference>
<feature type="chain" id="PRO_5047117599" description="LVIVD repeat-containing protein" evidence="2">
    <location>
        <begin position="29"/>
        <end position="522"/>
    </location>
</feature>
<evidence type="ECO:0000256" key="1">
    <source>
        <dbReference type="SAM" id="MobiDB-lite"/>
    </source>
</evidence>
<dbReference type="Proteomes" id="UP001432062">
    <property type="component" value="Chromosome"/>
</dbReference>
<dbReference type="RefSeq" id="WP_329407172.1">
    <property type="nucleotide sequence ID" value="NZ_CP109441.1"/>
</dbReference>
<organism evidence="3 4">
    <name type="scientific">Nocardia vinacea</name>
    <dbReference type="NCBI Taxonomy" id="96468"/>
    <lineage>
        <taxon>Bacteria</taxon>
        <taxon>Bacillati</taxon>
        <taxon>Actinomycetota</taxon>
        <taxon>Actinomycetes</taxon>
        <taxon>Mycobacteriales</taxon>
        <taxon>Nocardiaceae</taxon>
        <taxon>Nocardia</taxon>
    </lineage>
</organism>
<dbReference type="EMBL" id="CP109441">
    <property type="protein sequence ID" value="WUV44282.1"/>
    <property type="molecule type" value="Genomic_DNA"/>
</dbReference>
<dbReference type="SUPFAM" id="SSF51004">
    <property type="entry name" value="C-terminal (heme d1) domain of cytochrome cd1-nitrite reductase"/>
    <property type="match status" value="1"/>
</dbReference>
<sequence length="522" mass="54788">MRSLPVRRVRRFIALVAAATLLPVATGAAQPPEGSIGSVQEVHGIANTSAGRADCRGDAMPEPGLQGDVSAADRDSGRSTQGYRCNITRVGGYAGRGGGITSTSFDHCVYLGSFFPGDLLGPATGVQVIDVSDPTNPVPTATLTEPAMLAGTWESLKVNPVRKLLVGTGAPAFTGAGLISVYDVSDCAHPRLLNPGPGTDLTLPVPITAHEGGFSPDGNTYWASGVLPGIVSAVDLTDPATPRVIWQGMPGTSMHGMGLRADGNRLYLANNMGGLTILDTSAVQRRDPDPQVPVVAEMTWTDGWATQQAIPIEYGGRPYLFVADEAGSGGVKLIDIFDDTQPRVVNSIKLEINLSQHRDNAIASSMGGSIFAYDAHYCAADRPSNPTALACGWISSGIRVFDVRDPFHVREIAYYNPPAQTGHNIERWNSPHALASVVGAPLLSGPSVMQALNDGIFDPATAMSTRTGDLAFGDLSTDWCFSGPEWHGTQLWAACADNGFSTLQLAPDVYTPPADQHSTGGA</sequence>
<name>A0ABZ1YM17_9NOCA</name>
<dbReference type="Gene3D" id="2.130.10.10">
    <property type="entry name" value="YVTN repeat-like/Quinoprotein amine dehydrogenase"/>
    <property type="match status" value="1"/>
</dbReference>
<feature type="region of interest" description="Disordered" evidence="1">
    <location>
        <begin position="53"/>
        <end position="78"/>
    </location>
</feature>